<protein>
    <submittedName>
        <fullName evidence="1">Phosphatase</fullName>
    </submittedName>
</protein>
<sequence>MERASIALDRRGFAKGVMATAFAGLALHSRFVSAAVLVDANRFGAPVPDPAGILDLPRGFSYKIVSQFGQTMSDGRQVPNSADGMGCTALSDGRLCLMRNHELGADELKHGACPVGTAGDAAAFDCYRSGGGEALPGGVSTIVLDPASLAVEEQYLSLVGTIYNCAGGITPWGTWLSCEEDVSRGGGLHKEDHGWVFEIPVAPGGLVSAEPIKAMGRFNHEAAVVDPRSGAVYMTEDRQDSLFYRFVPAVPGQLAKGGRLQALALADPALADTRNWTRRILATGGWHDTRWIDLDDVESPKDDLRKRGAKAGATVFARGEGIHGGDGEIYFTCTSGGPARRGQIMRYRPSPAEGTAAEAAQPGQLQLFVETTDPAHFSFGDNLSVAPNGDLMVCEDRRGSRPDNYLRGVTPEGKVYPFARVSAATKGSGVCFAPDGKTMFLNLYNPARTIAVRGPF</sequence>
<evidence type="ECO:0000313" key="2">
    <source>
        <dbReference type="Proteomes" id="UP000058074"/>
    </source>
</evidence>
<accession>A0A0N9UAS7</accession>
<dbReference type="RefSeq" id="WP_054587677.1">
    <property type="nucleotide sequence ID" value="NZ_CP012700.1"/>
</dbReference>
<dbReference type="PANTHER" id="PTHR35399:SF4">
    <property type="entry name" value="MEMBRANE PROTEIN"/>
    <property type="match status" value="1"/>
</dbReference>
<dbReference type="EMBL" id="CP012700">
    <property type="protein sequence ID" value="ALH80311.1"/>
    <property type="molecule type" value="Genomic_DNA"/>
</dbReference>
<dbReference type="Pfam" id="PF05787">
    <property type="entry name" value="PhoX"/>
    <property type="match status" value="2"/>
</dbReference>
<dbReference type="AlphaFoldDB" id="A0A0N9UAS7"/>
<dbReference type="InterPro" id="IPR008557">
    <property type="entry name" value="PhoX"/>
</dbReference>
<organism evidence="1 2">
    <name type="scientific">Sphingopyxis macrogoltabida</name>
    <name type="common">Sphingomonas macrogoltabidus</name>
    <dbReference type="NCBI Taxonomy" id="33050"/>
    <lineage>
        <taxon>Bacteria</taxon>
        <taxon>Pseudomonadati</taxon>
        <taxon>Pseudomonadota</taxon>
        <taxon>Alphaproteobacteria</taxon>
        <taxon>Sphingomonadales</taxon>
        <taxon>Sphingomonadaceae</taxon>
        <taxon>Sphingopyxis</taxon>
    </lineage>
</organism>
<evidence type="ECO:0000313" key="1">
    <source>
        <dbReference type="EMBL" id="ALH80311.1"/>
    </source>
</evidence>
<dbReference type="KEGG" id="smag:AN936_07990"/>
<dbReference type="Proteomes" id="UP000058074">
    <property type="component" value="Chromosome"/>
</dbReference>
<dbReference type="PATRIC" id="fig|33050.5.peg.1661"/>
<dbReference type="OrthoDB" id="9801383at2"/>
<reference evidence="1 2" key="1">
    <citation type="journal article" date="2015" name="Genome Announc.">
        <title>Complete Genome Sequence of Polypropylene Glycol- and Polyethylene Glycol-Degrading Sphingopyxis macrogoltabida Strain EY-1.</title>
        <authorList>
            <person name="Ohtsubo Y."/>
            <person name="Nagata Y."/>
            <person name="Numata M."/>
            <person name="Tsuchikane K."/>
            <person name="Hosoyama A."/>
            <person name="Yamazoe A."/>
            <person name="Tsuda M."/>
            <person name="Fujita N."/>
            <person name="Kawai F."/>
        </authorList>
    </citation>
    <scope>NUCLEOTIDE SEQUENCE [LARGE SCALE GENOMIC DNA]</scope>
    <source>
        <strain evidence="1 2">EY-1</strain>
    </source>
</reference>
<dbReference type="SUPFAM" id="SSF63829">
    <property type="entry name" value="Calcium-dependent phosphotriesterase"/>
    <property type="match status" value="1"/>
</dbReference>
<name>A0A0N9UAS7_SPHMC</name>
<proteinExistence type="predicted"/>
<gene>
    <name evidence="1" type="ORF">AN936_07990</name>
</gene>
<dbReference type="PANTHER" id="PTHR35399">
    <property type="entry name" value="SLR8030 PROTEIN"/>
    <property type="match status" value="1"/>
</dbReference>